<dbReference type="EMBL" id="JAAXPO010000002">
    <property type="protein sequence ID" value="NKZ18047.1"/>
    <property type="molecule type" value="Genomic_DNA"/>
</dbReference>
<dbReference type="PANTHER" id="PTHR47505:SF1">
    <property type="entry name" value="DNA UTILIZATION PROTEIN YHGH"/>
    <property type="match status" value="1"/>
</dbReference>
<evidence type="ECO:0000313" key="3">
    <source>
        <dbReference type="EMBL" id="NKZ18047.1"/>
    </source>
</evidence>
<name>A0A846Z8K0_9LACO</name>
<dbReference type="PANTHER" id="PTHR47505">
    <property type="entry name" value="DNA UTILIZATION PROTEIN YHGH"/>
    <property type="match status" value="1"/>
</dbReference>
<dbReference type="AlphaFoldDB" id="A0A846Z8K0"/>
<dbReference type="Pfam" id="PF00156">
    <property type="entry name" value="Pribosyltran"/>
    <property type="match status" value="1"/>
</dbReference>
<evidence type="ECO:0000313" key="4">
    <source>
        <dbReference type="Proteomes" id="UP000590460"/>
    </source>
</evidence>
<reference evidence="3 4" key="1">
    <citation type="submission" date="2020-04" db="EMBL/GenBank/DDBJ databases">
        <title>MicrobeNet Type strains.</title>
        <authorList>
            <person name="Nicholson A.C."/>
        </authorList>
    </citation>
    <scope>NUCLEOTIDE SEQUENCE [LARGE SCALE GENOMIC DNA]</scope>
    <source>
        <strain evidence="3 4">CCUG 54536</strain>
    </source>
</reference>
<evidence type="ECO:0000256" key="1">
    <source>
        <dbReference type="ARBA" id="ARBA00008007"/>
    </source>
</evidence>
<dbReference type="Gene3D" id="3.40.50.2020">
    <property type="match status" value="1"/>
</dbReference>
<gene>
    <name evidence="3" type="ORF">HF966_02435</name>
</gene>
<evidence type="ECO:0000259" key="2">
    <source>
        <dbReference type="Pfam" id="PF00156"/>
    </source>
</evidence>
<dbReference type="InterPro" id="IPR051910">
    <property type="entry name" value="ComF/GntX_DNA_util-trans"/>
</dbReference>
<dbReference type="Proteomes" id="UP000590460">
    <property type="component" value="Unassembled WGS sequence"/>
</dbReference>
<protein>
    <submittedName>
        <fullName evidence="3">ComF family protein</fullName>
    </submittedName>
</protein>
<dbReference type="SUPFAM" id="SSF53271">
    <property type="entry name" value="PRTase-like"/>
    <property type="match status" value="1"/>
</dbReference>
<accession>A0A846Z8K0</accession>
<dbReference type="RefSeq" id="WP_168676072.1">
    <property type="nucleotide sequence ID" value="NZ_BPKV01000001.1"/>
</dbReference>
<dbReference type="CDD" id="cd06223">
    <property type="entry name" value="PRTases_typeI"/>
    <property type="match status" value="1"/>
</dbReference>
<comment type="caution">
    <text evidence="3">The sequence shown here is derived from an EMBL/GenBank/DDBJ whole genome shotgun (WGS) entry which is preliminary data.</text>
</comment>
<organism evidence="3 4">
    <name type="scientific">Leuconostoc holzapfelii</name>
    <dbReference type="NCBI Taxonomy" id="434464"/>
    <lineage>
        <taxon>Bacteria</taxon>
        <taxon>Bacillati</taxon>
        <taxon>Bacillota</taxon>
        <taxon>Bacilli</taxon>
        <taxon>Lactobacillales</taxon>
        <taxon>Lactobacillaceae</taxon>
        <taxon>Leuconostoc</taxon>
    </lineage>
</organism>
<sequence length="223" mass="25018">MTCLLCGRSLPKKLDLLQIFGLMKRQSANVCSMCRQAFSPIETACVGCGRQQNTTTLCQDCRRWQAQGRQLLEHRALYQYNDAMRRYMQAYKFHGDYILRQVFNDELIQMIHTLDMDVVVPIPVSTTTLATRGFNQTTGLIDGVAYQALLEVAQTKKAHQSQLNRQARMTRAQPFAMAAETALTGQSVLLVDDVYTTGNTLYHAAALLYQSGAQVVKSLSLAR</sequence>
<dbReference type="InterPro" id="IPR000836">
    <property type="entry name" value="PRTase_dom"/>
</dbReference>
<comment type="similarity">
    <text evidence="1">Belongs to the ComF/GntX family.</text>
</comment>
<feature type="domain" description="Phosphoribosyltransferase" evidence="2">
    <location>
        <begin position="117"/>
        <end position="221"/>
    </location>
</feature>
<proteinExistence type="inferred from homology"/>
<dbReference type="InterPro" id="IPR029057">
    <property type="entry name" value="PRTase-like"/>
</dbReference>